<keyword evidence="1" id="KW-0812">Transmembrane</keyword>
<protein>
    <submittedName>
        <fullName evidence="2">Uncharacterized protein</fullName>
    </submittedName>
</protein>
<accession>A0A226DX21</accession>
<keyword evidence="1" id="KW-0472">Membrane</keyword>
<feature type="transmembrane region" description="Helical" evidence="1">
    <location>
        <begin position="276"/>
        <end position="299"/>
    </location>
</feature>
<feature type="transmembrane region" description="Helical" evidence="1">
    <location>
        <begin position="42"/>
        <end position="67"/>
    </location>
</feature>
<evidence type="ECO:0000313" key="3">
    <source>
        <dbReference type="Proteomes" id="UP000198287"/>
    </source>
</evidence>
<comment type="caution">
    <text evidence="2">The sequence shown here is derived from an EMBL/GenBank/DDBJ whole genome shotgun (WGS) entry which is preliminary data.</text>
</comment>
<sequence>MREQVILKILLKSYHTHFGLAYPFVVSFNEKNQARFTLGRKLIFESVLFIASLVINGVLCAGVSVAYYTGSAKLERWVALVQVSGGIFMMFLCFNDYIFFRHGRSIPFVHNNLNQVVATIRGQAKLLKLRVKWREARLFTLGLLGSLYLAIYFSWTATIAITIILGLDPLHILLNLTSGTYAKFPLFYVSLNRMLIIGGRMVLVHMSVLDIARSWPTIGILLEVGLENMVNALNILAQITRTKHGGTSYSIRNYVLMMKRYVGIILHHTRVLVDPLIACLTLTSLILWTATNFVAIKGWSHIDPFVWLVSLATSFSMFIISDVLLGCAISFSNNSNAILNSMKRGVVDIVDRNGRKWLLRRIKSQRPLAFGVGLNDYLFYYCRTSTQITYYCTIADLTISAALSFSME</sequence>
<feature type="transmembrane region" description="Helical" evidence="1">
    <location>
        <begin position="305"/>
        <end position="331"/>
    </location>
</feature>
<name>A0A226DX21_FOLCA</name>
<dbReference type="AlphaFoldDB" id="A0A226DX21"/>
<dbReference type="EMBL" id="LNIX01000010">
    <property type="protein sequence ID" value="OXA49813.1"/>
    <property type="molecule type" value="Genomic_DNA"/>
</dbReference>
<evidence type="ECO:0000256" key="1">
    <source>
        <dbReference type="SAM" id="Phobius"/>
    </source>
</evidence>
<keyword evidence="1" id="KW-1133">Transmembrane helix</keyword>
<dbReference type="Proteomes" id="UP000198287">
    <property type="component" value="Unassembled WGS sequence"/>
</dbReference>
<feature type="transmembrane region" description="Helical" evidence="1">
    <location>
        <begin position="79"/>
        <end position="100"/>
    </location>
</feature>
<proteinExistence type="predicted"/>
<organism evidence="2 3">
    <name type="scientific">Folsomia candida</name>
    <name type="common">Springtail</name>
    <dbReference type="NCBI Taxonomy" id="158441"/>
    <lineage>
        <taxon>Eukaryota</taxon>
        <taxon>Metazoa</taxon>
        <taxon>Ecdysozoa</taxon>
        <taxon>Arthropoda</taxon>
        <taxon>Hexapoda</taxon>
        <taxon>Collembola</taxon>
        <taxon>Entomobryomorpha</taxon>
        <taxon>Isotomoidea</taxon>
        <taxon>Isotomidae</taxon>
        <taxon>Proisotominae</taxon>
        <taxon>Folsomia</taxon>
    </lineage>
</organism>
<feature type="transmembrane region" description="Helical" evidence="1">
    <location>
        <begin position="138"/>
        <end position="165"/>
    </location>
</feature>
<reference evidence="2 3" key="1">
    <citation type="submission" date="2015-12" db="EMBL/GenBank/DDBJ databases">
        <title>The genome of Folsomia candida.</title>
        <authorList>
            <person name="Faddeeva A."/>
            <person name="Derks M.F."/>
            <person name="Anvar Y."/>
            <person name="Smit S."/>
            <person name="Van Straalen N."/>
            <person name="Roelofs D."/>
        </authorList>
    </citation>
    <scope>NUCLEOTIDE SEQUENCE [LARGE SCALE GENOMIC DNA]</scope>
    <source>
        <strain evidence="2 3">VU population</strain>
        <tissue evidence="2">Whole body</tissue>
    </source>
</reference>
<gene>
    <name evidence="2" type="ORF">Fcan01_16008</name>
</gene>
<keyword evidence="3" id="KW-1185">Reference proteome</keyword>
<evidence type="ECO:0000313" key="2">
    <source>
        <dbReference type="EMBL" id="OXA49813.1"/>
    </source>
</evidence>